<dbReference type="Proteomes" id="UP000295727">
    <property type="component" value="Chromosome 3"/>
</dbReference>
<gene>
    <name evidence="13" type="ORF">E1956_29565</name>
</gene>
<organism evidence="13 14">
    <name type="scientific">Paraburkholderia pallida</name>
    <dbReference type="NCBI Taxonomy" id="2547399"/>
    <lineage>
        <taxon>Bacteria</taxon>
        <taxon>Pseudomonadati</taxon>
        <taxon>Pseudomonadota</taxon>
        <taxon>Betaproteobacteria</taxon>
        <taxon>Burkholderiales</taxon>
        <taxon>Burkholderiaceae</taxon>
        <taxon>Paraburkholderia</taxon>
    </lineage>
</organism>
<dbReference type="RefSeq" id="WP_134755899.1">
    <property type="nucleotide sequence ID" value="NZ_CP038150.1"/>
</dbReference>
<dbReference type="InterPro" id="IPR023614">
    <property type="entry name" value="Porin_dom_sf"/>
</dbReference>
<name>A0A4P7CYH0_9BURK</name>
<keyword evidence="10" id="KW-0998">Cell outer membrane</keyword>
<evidence type="ECO:0000313" key="13">
    <source>
        <dbReference type="EMBL" id="QBR01351.1"/>
    </source>
</evidence>
<dbReference type="GO" id="GO:0015288">
    <property type="term" value="F:porin activity"/>
    <property type="evidence" value="ECO:0007669"/>
    <property type="project" value="UniProtKB-KW"/>
</dbReference>
<keyword evidence="7" id="KW-0406">Ion transport</keyword>
<dbReference type="InterPro" id="IPR050298">
    <property type="entry name" value="Gram-neg_bact_OMP"/>
</dbReference>
<dbReference type="InterPro" id="IPR033900">
    <property type="entry name" value="Gram_neg_porin_domain"/>
</dbReference>
<reference evidence="13 14" key="1">
    <citation type="submission" date="2019-03" db="EMBL/GenBank/DDBJ databases">
        <title>Paraburkholderia sp. 7MH5, isolated from subtropical forest soil.</title>
        <authorList>
            <person name="Gao Z.-H."/>
            <person name="Qiu L.-H."/>
        </authorList>
    </citation>
    <scope>NUCLEOTIDE SEQUENCE [LARGE SCALE GENOMIC DNA]</scope>
    <source>
        <strain evidence="13 14">7MH5</strain>
    </source>
</reference>
<evidence type="ECO:0000256" key="3">
    <source>
        <dbReference type="ARBA" id="ARBA00022448"/>
    </source>
</evidence>
<dbReference type="GO" id="GO:0009279">
    <property type="term" value="C:cell outer membrane"/>
    <property type="evidence" value="ECO:0007669"/>
    <property type="project" value="UniProtKB-SubCell"/>
</dbReference>
<evidence type="ECO:0000256" key="6">
    <source>
        <dbReference type="ARBA" id="ARBA00022729"/>
    </source>
</evidence>
<evidence type="ECO:0000256" key="4">
    <source>
        <dbReference type="ARBA" id="ARBA00022452"/>
    </source>
</evidence>
<protein>
    <submittedName>
        <fullName evidence="13">Porin</fullName>
    </submittedName>
</protein>
<dbReference type="Pfam" id="PF13609">
    <property type="entry name" value="Porin_4"/>
    <property type="match status" value="1"/>
</dbReference>
<sequence length="363" mass="38247">MKMSWAVAATAWTLVAAASVHAQSSVQLWGALDAGITMVTNAKGGHAYTMDNGIATPNLWGLRGTEDLGGGNKAIFELIDQFNLGTGAIFPTNGGGLFGRNAYVGLANDRYGKLTLGEQYDFMIDSLLRFDNSISIAGLYGFRQGPFSALGIPGNSTGSSNFDRMSGTAMPNSVKYTTPTWYGLSAGAQYGFGGVAGSVARNDGNSFGVNYSNGPVSVGAAYTYQRYAQLSEGIGGIRNFGAGAEYRFGLSGLNVLYTNTKNTANNATINVYQIGAHYQATPALSVGGDYELMKGNAVLAGNKANQFALGLRYALSKATLLYTEAVYQKVSGEHDPQAWIMAVSGASSNDKQLLARVGILHRF</sequence>
<dbReference type="AlphaFoldDB" id="A0A4P7CYH0"/>
<dbReference type="PANTHER" id="PTHR34501:SF9">
    <property type="entry name" value="MAJOR OUTER MEMBRANE PROTEIN P.IA"/>
    <property type="match status" value="1"/>
</dbReference>
<dbReference type="KEGG" id="ppai:E1956_29565"/>
<accession>A0A4P7CYH0</accession>
<keyword evidence="3" id="KW-0813">Transport</keyword>
<evidence type="ECO:0000256" key="1">
    <source>
        <dbReference type="ARBA" id="ARBA00004571"/>
    </source>
</evidence>
<evidence type="ECO:0000256" key="11">
    <source>
        <dbReference type="SAM" id="SignalP"/>
    </source>
</evidence>
<dbReference type="OrthoDB" id="8982743at2"/>
<dbReference type="EMBL" id="CP038150">
    <property type="protein sequence ID" value="QBR01351.1"/>
    <property type="molecule type" value="Genomic_DNA"/>
</dbReference>
<evidence type="ECO:0000256" key="9">
    <source>
        <dbReference type="ARBA" id="ARBA00023136"/>
    </source>
</evidence>
<keyword evidence="9" id="KW-0472">Membrane</keyword>
<evidence type="ECO:0000256" key="7">
    <source>
        <dbReference type="ARBA" id="ARBA00023065"/>
    </source>
</evidence>
<evidence type="ECO:0000313" key="14">
    <source>
        <dbReference type="Proteomes" id="UP000295727"/>
    </source>
</evidence>
<keyword evidence="6 11" id="KW-0732">Signal</keyword>
<proteinExistence type="predicted"/>
<dbReference type="GO" id="GO:0006811">
    <property type="term" value="P:monoatomic ion transport"/>
    <property type="evidence" value="ECO:0007669"/>
    <property type="project" value="UniProtKB-KW"/>
</dbReference>
<dbReference type="PANTHER" id="PTHR34501">
    <property type="entry name" value="PROTEIN YDDL-RELATED"/>
    <property type="match status" value="1"/>
</dbReference>
<dbReference type="CDD" id="cd00342">
    <property type="entry name" value="gram_neg_porins"/>
    <property type="match status" value="1"/>
</dbReference>
<dbReference type="SUPFAM" id="SSF56935">
    <property type="entry name" value="Porins"/>
    <property type="match status" value="1"/>
</dbReference>
<dbReference type="GO" id="GO:0046930">
    <property type="term" value="C:pore complex"/>
    <property type="evidence" value="ECO:0007669"/>
    <property type="project" value="UniProtKB-KW"/>
</dbReference>
<feature type="chain" id="PRO_5020793462" evidence="11">
    <location>
        <begin position="23"/>
        <end position="363"/>
    </location>
</feature>
<evidence type="ECO:0000256" key="10">
    <source>
        <dbReference type="ARBA" id="ARBA00023237"/>
    </source>
</evidence>
<feature type="domain" description="Porin" evidence="12">
    <location>
        <begin position="9"/>
        <end position="331"/>
    </location>
</feature>
<keyword evidence="4" id="KW-1134">Transmembrane beta strand</keyword>
<evidence type="ECO:0000256" key="5">
    <source>
        <dbReference type="ARBA" id="ARBA00022692"/>
    </source>
</evidence>
<evidence type="ECO:0000256" key="8">
    <source>
        <dbReference type="ARBA" id="ARBA00023114"/>
    </source>
</evidence>
<evidence type="ECO:0000259" key="12">
    <source>
        <dbReference type="Pfam" id="PF13609"/>
    </source>
</evidence>
<keyword evidence="14" id="KW-1185">Reference proteome</keyword>
<evidence type="ECO:0000256" key="2">
    <source>
        <dbReference type="ARBA" id="ARBA00011233"/>
    </source>
</evidence>
<keyword evidence="8" id="KW-0626">Porin</keyword>
<dbReference type="Gene3D" id="2.40.160.10">
    <property type="entry name" value="Porin"/>
    <property type="match status" value="1"/>
</dbReference>
<feature type="signal peptide" evidence="11">
    <location>
        <begin position="1"/>
        <end position="22"/>
    </location>
</feature>
<comment type="subunit">
    <text evidence="2">Homotrimer.</text>
</comment>
<comment type="subcellular location">
    <subcellularLocation>
        <location evidence="1">Cell outer membrane</location>
        <topology evidence="1">Multi-pass membrane protein</topology>
    </subcellularLocation>
</comment>
<keyword evidence="5" id="KW-0812">Transmembrane</keyword>